<name>A0AC35THG0_9BILA</name>
<dbReference type="WBParaSite" id="RSKR_0000060100.1">
    <property type="protein sequence ID" value="RSKR_0000060100.1"/>
    <property type="gene ID" value="RSKR_0000060100"/>
</dbReference>
<proteinExistence type="predicted"/>
<dbReference type="Proteomes" id="UP000095286">
    <property type="component" value="Unplaced"/>
</dbReference>
<accession>A0AC35THG0</accession>
<protein>
    <submittedName>
        <fullName evidence="2">TPT domain-containing protein</fullName>
    </submittedName>
</protein>
<sequence length="711" mass="79672">MTGNDYANDLISSKELEENREKKDFEKGSKAGWDKFLNFSNKSKIYIGDKHIETIPIPAEKNVTIIQEKSSFMFRLYIIVAIIATWGSFNLTVKASTIGVKDHEMYFSSTLPFLGEILKVTIAFVLYFRENNYSPSKFLTALNVNLLQKPLDFVKISVPAVIFCFVSNLDIIAAQNLSVGAYQCLSQFKIVTTALFTALFLKKTFKFISIKKWCCLLLIFTGIVVVPFGDVINKKTIIGLGAIVTICISAGFATVYFERMLKNGSQPSLWLRSIQLYSWSTLGGFIIMVSKNGNDIYEKGTMFYGFNYNCIFLIVLIALGGIYTSLVVMYLDTSSAKEGFNYGPVNSNIQQNEVQYVPSDIDTDSIIRPIISPVARMFEMAEQSRKMVEYGDKYEEKKKQSIFDPDSFLEALGLKTTTTTKAPTLMEKLFNPIFGPIKKDLDKLGAKSPFEALFPDAAQKPVINSDAVRRAVASSNPVPEVKAVSELQNFASKYFKVDPTINGLNDLKIPRSIFPIIEESPKTLKPNNPLKIFERFFGKEEEKDLFGLPKQDLLEMKNPFTANPLMRMFTTEKPTVEISDIINSIPGLPKANVIHKPEDIVKAHQTLLPITPLTNILQQLGAYSHPSESFQVGRDKSISVLGMPIGKRDGLLLSPTSGLSYGKQNMLGPISVNDNYNVKWDFMDKLGTMFKETSDTFGLDAMLAKWMSRNS</sequence>
<reference evidence="2" key="1">
    <citation type="submission" date="2016-11" db="UniProtKB">
        <authorList>
            <consortium name="WormBaseParasite"/>
        </authorList>
    </citation>
    <scope>IDENTIFICATION</scope>
    <source>
        <strain evidence="2">KR3021</strain>
    </source>
</reference>
<evidence type="ECO:0000313" key="1">
    <source>
        <dbReference type="Proteomes" id="UP000095286"/>
    </source>
</evidence>
<organism evidence="1 2">
    <name type="scientific">Rhabditophanes sp. KR3021</name>
    <dbReference type="NCBI Taxonomy" id="114890"/>
    <lineage>
        <taxon>Eukaryota</taxon>
        <taxon>Metazoa</taxon>
        <taxon>Ecdysozoa</taxon>
        <taxon>Nematoda</taxon>
        <taxon>Chromadorea</taxon>
        <taxon>Rhabditida</taxon>
        <taxon>Tylenchina</taxon>
        <taxon>Panagrolaimomorpha</taxon>
        <taxon>Strongyloidoidea</taxon>
        <taxon>Alloionematidae</taxon>
        <taxon>Rhabditophanes</taxon>
    </lineage>
</organism>
<evidence type="ECO:0000313" key="2">
    <source>
        <dbReference type="WBParaSite" id="RSKR_0000060100.1"/>
    </source>
</evidence>